<dbReference type="InterPro" id="IPR023210">
    <property type="entry name" value="NADP_OxRdtase_dom"/>
</dbReference>
<gene>
    <name evidence="8" type="ORF">OFUS_LOCUS21807</name>
</gene>
<dbReference type="PANTHER" id="PTHR11732">
    <property type="entry name" value="ALDO/KETO REDUCTASE"/>
    <property type="match status" value="1"/>
</dbReference>
<protein>
    <recommendedName>
        <fullName evidence="7">NADP-dependent oxidoreductase domain-containing protein</fullName>
    </recommendedName>
</protein>
<evidence type="ECO:0000256" key="3">
    <source>
        <dbReference type="ARBA" id="ARBA00023002"/>
    </source>
</evidence>
<sequence length="322" mass="36456">IPTVKLPNSAEMPIIGLGTWKSKAGEVENAVSVAIETGYRHIDCAYCYENENEVGAGIKKKIDDGTVKREDLFIVSKLWNVFHRPDLVRGAVDESLKSLGVKYLDLYLIHWPYGYKEGLGNLPKDEAGNVLYSDVNYLDTWKVLEELVDEGILKAIGLSNFNSVQIQDVIDNSRIKPANLQVECHPYHNQAKLLAFCFERNITFTAYSPFASPDRPWAKPGELLLIDDPRLKAIAEKYSKTPAQVVLRYQVQRQVVVIPKSVTPARIQANFQIFDFELSAGDVAAIDAFNINQRFLVQPVEREGKMVYRDAAHKYFPFNIEF</sequence>
<dbReference type="PIRSF" id="PIRSF000097">
    <property type="entry name" value="AKR"/>
    <property type="match status" value="1"/>
</dbReference>
<dbReference type="FunFam" id="3.20.20.100:FF:000006">
    <property type="entry name" value="Aldo-keto reductase family 1 member A1"/>
    <property type="match status" value="1"/>
</dbReference>
<organism evidence="8 9">
    <name type="scientific">Owenia fusiformis</name>
    <name type="common">Polychaete worm</name>
    <dbReference type="NCBI Taxonomy" id="6347"/>
    <lineage>
        <taxon>Eukaryota</taxon>
        <taxon>Metazoa</taxon>
        <taxon>Spiralia</taxon>
        <taxon>Lophotrochozoa</taxon>
        <taxon>Annelida</taxon>
        <taxon>Polychaeta</taxon>
        <taxon>Sedentaria</taxon>
        <taxon>Canalipalpata</taxon>
        <taxon>Sabellida</taxon>
        <taxon>Oweniida</taxon>
        <taxon>Oweniidae</taxon>
        <taxon>Owenia</taxon>
    </lineage>
</organism>
<dbReference type="InterPro" id="IPR018170">
    <property type="entry name" value="Aldo/ket_reductase_CS"/>
</dbReference>
<proteinExistence type="inferred from homology"/>
<feature type="non-terminal residue" evidence="8">
    <location>
        <position position="1"/>
    </location>
</feature>
<comment type="caution">
    <text evidence="8">The sequence shown here is derived from an EMBL/GenBank/DDBJ whole genome shotgun (WGS) entry which is preliminary data.</text>
</comment>
<dbReference type="PROSITE" id="PS00063">
    <property type="entry name" value="ALDOKETO_REDUCTASE_3"/>
    <property type="match status" value="1"/>
</dbReference>
<reference evidence="8" key="1">
    <citation type="submission" date="2022-03" db="EMBL/GenBank/DDBJ databases">
        <authorList>
            <person name="Martin C."/>
        </authorList>
    </citation>
    <scope>NUCLEOTIDE SEQUENCE</scope>
</reference>
<dbReference type="SUPFAM" id="SSF51430">
    <property type="entry name" value="NAD(P)-linked oxidoreductase"/>
    <property type="match status" value="1"/>
</dbReference>
<keyword evidence="3" id="KW-0560">Oxidoreductase</keyword>
<evidence type="ECO:0000259" key="7">
    <source>
        <dbReference type="Pfam" id="PF00248"/>
    </source>
</evidence>
<feature type="active site" description="Proton donor" evidence="4">
    <location>
        <position position="48"/>
    </location>
</feature>
<evidence type="ECO:0000256" key="5">
    <source>
        <dbReference type="PIRSR" id="PIRSR000097-2"/>
    </source>
</evidence>
<dbReference type="EMBL" id="CAIIXF020000010">
    <property type="protein sequence ID" value="CAH1797540.1"/>
    <property type="molecule type" value="Genomic_DNA"/>
</dbReference>
<feature type="site" description="Lowers pKa of active site Tyr" evidence="6">
    <location>
        <position position="77"/>
    </location>
</feature>
<dbReference type="PROSITE" id="PS00798">
    <property type="entry name" value="ALDOKETO_REDUCTASE_1"/>
    <property type="match status" value="1"/>
</dbReference>
<name>A0A8S4PU37_OWEFU</name>
<evidence type="ECO:0000313" key="8">
    <source>
        <dbReference type="EMBL" id="CAH1797540.1"/>
    </source>
</evidence>
<evidence type="ECO:0000313" key="9">
    <source>
        <dbReference type="Proteomes" id="UP000749559"/>
    </source>
</evidence>
<dbReference type="PRINTS" id="PR00069">
    <property type="entry name" value="ALDKETRDTASE"/>
</dbReference>
<evidence type="ECO:0000256" key="6">
    <source>
        <dbReference type="PIRSR" id="PIRSR000097-3"/>
    </source>
</evidence>
<evidence type="ECO:0000256" key="1">
    <source>
        <dbReference type="ARBA" id="ARBA00007905"/>
    </source>
</evidence>
<dbReference type="Gene3D" id="3.20.20.100">
    <property type="entry name" value="NADP-dependent oxidoreductase domain"/>
    <property type="match status" value="1"/>
</dbReference>
<dbReference type="InterPro" id="IPR020471">
    <property type="entry name" value="AKR"/>
</dbReference>
<dbReference type="AlphaFoldDB" id="A0A8S4PU37"/>
<dbReference type="Pfam" id="PF00248">
    <property type="entry name" value="Aldo_ket_red"/>
    <property type="match status" value="1"/>
</dbReference>
<keyword evidence="9" id="KW-1185">Reference proteome</keyword>
<dbReference type="Proteomes" id="UP000749559">
    <property type="component" value="Unassembled WGS sequence"/>
</dbReference>
<feature type="binding site" evidence="5">
    <location>
        <position position="110"/>
    </location>
    <ligand>
        <name>substrate</name>
    </ligand>
</feature>
<dbReference type="InterPro" id="IPR036812">
    <property type="entry name" value="NAD(P)_OxRdtase_dom_sf"/>
</dbReference>
<evidence type="ECO:0000256" key="4">
    <source>
        <dbReference type="PIRSR" id="PIRSR000097-1"/>
    </source>
</evidence>
<evidence type="ECO:0000256" key="2">
    <source>
        <dbReference type="ARBA" id="ARBA00022857"/>
    </source>
</evidence>
<dbReference type="GO" id="GO:0016491">
    <property type="term" value="F:oxidoreductase activity"/>
    <property type="evidence" value="ECO:0007669"/>
    <property type="project" value="UniProtKB-KW"/>
</dbReference>
<dbReference type="OrthoDB" id="416253at2759"/>
<accession>A0A8S4PU37</accession>
<feature type="domain" description="NADP-dependent oxidoreductase" evidence="7">
    <location>
        <begin position="15"/>
        <end position="290"/>
    </location>
</feature>
<comment type="similarity">
    <text evidence="1">Belongs to the aldo/keto reductase family.</text>
</comment>
<keyword evidence="2" id="KW-0521">NADP</keyword>